<dbReference type="AlphaFoldDB" id="A0A158QLF7"/>
<dbReference type="EMBL" id="UZAF01016484">
    <property type="protein sequence ID" value="VDO28800.1"/>
    <property type="molecule type" value="Genomic_DNA"/>
</dbReference>
<evidence type="ECO:0000313" key="1">
    <source>
        <dbReference type="EMBL" id="VDO28800.1"/>
    </source>
</evidence>
<reference evidence="1 2" key="2">
    <citation type="submission" date="2018-11" db="EMBL/GenBank/DDBJ databases">
        <authorList>
            <consortium name="Pathogen Informatics"/>
        </authorList>
    </citation>
    <scope>NUCLEOTIDE SEQUENCE [LARGE SCALE GENOMIC DNA]</scope>
    <source>
        <strain evidence="1 2">MHpl1</strain>
    </source>
</reference>
<reference evidence="3" key="1">
    <citation type="submission" date="2016-04" db="UniProtKB">
        <authorList>
            <consortium name="WormBaseParasite"/>
        </authorList>
    </citation>
    <scope>IDENTIFICATION</scope>
</reference>
<name>A0A158QLF7_HAEPC</name>
<keyword evidence="2" id="KW-1185">Reference proteome</keyword>
<proteinExistence type="predicted"/>
<evidence type="ECO:0000313" key="3">
    <source>
        <dbReference type="WBParaSite" id="HPLM_0000638601-mRNA-1"/>
    </source>
</evidence>
<accession>A0A158QLF7</accession>
<sequence>MKNLTTCFYCRRRGHHSALCEFPDYCATIRLRKANAHEARRRSFAKLLRLREECRNKAISSVKVMRLHLRLVVGNTPTEARLFPTPTAWAFPFFVSKVIPSHSSIAAPMRSEPQNSRHMMAMKKRAYPQI</sequence>
<evidence type="ECO:0000313" key="2">
    <source>
        <dbReference type="Proteomes" id="UP000268014"/>
    </source>
</evidence>
<organism evidence="3">
    <name type="scientific">Haemonchus placei</name>
    <name type="common">Barber's pole worm</name>
    <dbReference type="NCBI Taxonomy" id="6290"/>
    <lineage>
        <taxon>Eukaryota</taxon>
        <taxon>Metazoa</taxon>
        <taxon>Ecdysozoa</taxon>
        <taxon>Nematoda</taxon>
        <taxon>Chromadorea</taxon>
        <taxon>Rhabditida</taxon>
        <taxon>Rhabditina</taxon>
        <taxon>Rhabditomorpha</taxon>
        <taxon>Strongyloidea</taxon>
        <taxon>Trichostrongylidae</taxon>
        <taxon>Haemonchus</taxon>
    </lineage>
</organism>
<dbReference type="Proteomes" id="UP000268014">
    <property type="component" value="Unassembled WGS sequence"/>
</dbReference>
<dbReference type="WBParaSite" id="HPLM_0000638601-mRNA-1">
    <property type="protein sequence ID" value="HPLM_0000638601-mRNA-1"/>
    <property type="gene ID" value="HPLM_0000638601"/>
</dbReference>
<gene>
    <name evidence="1" type="ORF">HPLM_LOCUS6378</name>
</gene>
<protein>
    <submittedName>
        <fullName evidence="3">CCHC-type domain-containing protein</fullName>
    </submittedName>
</protein>